<feature type="compositionally biased region" description="Basic and acidic residues" evidence="1">
    <location>
        <begin position="246"/>
        <end position="258"/>
    </location>
</feature>
<protein>
    <submittedName>
        <fullName evidence="2">Uncharacterized protein</fullName>
    </submittedName>
</protein>
<reference evidence="2 3" key="1">
    <citation type="submission" date="2013-09" db="EMBL/GenBank/DDBJ databases">
        <title>High correlation between genotypes and phenotypes of environmental bacteria Comamonas testosteroni strains.</title>
        <authorList>
            <person name="Liu L."/>
            <person name="Zhu W."/>
            <person name="Xia X."/>
            <person name="Xu B."/>
            <person name="Luo M."/>
            <person name="Wang G."/>
        </authorList>
    </citation>
    <scope>NUCLEOTIDE SEQUENCE [LARGE SCALE GENOMIC DNA]</scope>
    <source>
        <strain evidence="2 3">JL40</strain>
    </source>
</reference>
<evidence type="ECO:0000256" key="1">
    <source>
        <dbReference type="SAM" id="MobiDB-lite"/>
    </source>
</evidence>
<name>A0A096HRK0_COMTE</name>
<dbReference type="EMBL" id="AWOR01000012">
    <property type="protein sequence ID" value="KGH31537.1"/>
    <property type="molecule type" value="Genomic_DNA"/>
</dbReference>
<feature type="region of interest" description="Disordered" evidence="1">
    <location>
        <begin position="1"/>
        <end position="63"/>
    </location>
</feature>
<gene>
    <name evidence="2" type="ORF">P353_04650</name>
</gene>
<organism evidence="2 3">
    <name type="scientific">Comamonas testosteroni</name>
    <name type="common">Pseudomonas testosteroni</name>
    <dbReference type="NCBI Taxonomy" id="285"/>
    <lineage>
        <taxon>Bacteria</taxon>
        <taxon>Pseudomonadati</taxon>
        <taxon>Pseudomonadota</taxon>
        <taxon>Betaproteobacteria</taxon>
        <taxon>Burkholderiales</taxon>
        <taxon>Comamonadaceae</taxon>
        <taxon>Comamonas</taxon>
    </lineage>
</organism>
<dbReference type="Proteomes" id="UP000029553">
    <property type="component" value="Unassembled WGS sequence"/>
</dbReference>
<evidence type="ECO:0000313" key="3">
    <source>
        <dbReference type="Proteomes" id="UP000029553"/>
    </source>
</evidence>
<dbReference type="RefSeq" id="WP_034365919.1">
    <property type="nucleotide sequence ID" value="NZ_AWOR01000012.1"/>
</dbReference>
<sequence>MNMHPETPSSDDKPDALRELYHEAVAEDRGPSAQSSAAVLDRARQRAAGVGQQSSEPMDKPAANDRFWQRHALGGLAAVGLVGWLMLQHGAWWSGPDAGSGSSSSSEVVAEPAQPADIDPAAQASAQASAPAPAIASAPAVADASAARSAQLAEKSRQSRAPAKAQQAPHTQDVQASAPAPQSEAAQASSAAAPASRAPAAKALSRSTDAAQPVAPAADAPAADAMAPQNSRLSAQLPLCPLQTEEEARRQAATEGADKGSGTARESPHCRPRKPEQLPPVKSESGQDAAEDVATPQR</sequence>
<dbReference type="AlphaFoldDB" id="A0A096HRK0"/>
<feature type="compositionally biased region" description="Low complexity" evidence="1">
    <location>
        <begin position="176"/>
        <end position="228"/>
    </location>
</feature>
<feature type="region of interest" description="Disordered" evidence="1">
    <location>
        <begin position="147"/>
        <end position="298"/>
    </location>
</feature>
<evidence type="ECO:0000313" key="2">
    <source>
        <dbReference type="EMBL" id="KGH31537.1"/>
    </source>
</evidence>
<accession>A0A096HRK0</accession>
<feature type="compositionally biased region" description="Basic and acidic residues" evidence="1">
    <location>
        <begin position="266"/>
        <end position="276"/>
    </location>
</feature>
<comment type="caution">
    <text evidence="2">The sequence shown here is derived from an EMBL/GenBank/DDBJ whole genome shotgun (WGS) entry which is preliminary data.</text>
</comment>
<proteinExistence type="predicted"/>
<feature type="compositionally biased region" description="Basic and acidic residues" evidence="1">
    <location>
        <begin position="10"/>
        <end position="30"/>
    </location>
</feature>